<keyword evidence="1" id="KW-1133">Transmembrane helix</keyword>
<evidence type="ECO:0000313" key="2">
    <source>
        <dbReference type="EMBL" id="MBK0422721.1"/>
    </source>
</evidence>
<proteinExistence type="predicted"/>
<gene>
    <name evidence="2" type="ORF">JD292_11625</name>
</gene>
<dbReference type="Pfam" id="PF13160">
    <property type="entry name" value="DUF3995"/>
    <property type="match status" value="1"/>
</dbReference>
<dbReference type="EMBL" id="JAEHOI010000011">
    <property type="protein sequence ID" value="MBK0422721.1"/>
    <property type="molecule type" value="Genomic_DNA"/>
</dbReference>
<keyword evidence="1" id="KW-0472">Membrane</keyword>
<sequence length="145" mass="14505">MCTRAGRAVAWAGLTGVGVLHLVWASGSSWPERNRRRLGEAVVGSRGVFPSTAATATVGALLLGAGAVAGGSLGEGRGVTAARRFIGAALLARAALGGGASAAMLGLPPVGKRFTRLDRERYRPLCLTLGAATLVGAAPRRASGS</sequence>
<accession>A0A934UYD2</accession>
<comment type="caution">
    <text evidence="2">The sequence shown here is derived from an EMBL/GenBank/DDBJ whole genome shotgun (WGS) entry which is preliminary data.</text>
</comment>
<protein>
    <submittedName>
        <fullName evidence="2">DUF3995 domain-containing protein</fullName>
    </submittedName>
</protein>
<dbReference type="AlphaFoldDB" id="A0A934UYD2"/>
<evidence type="ECO:0000256" key="1">
    <source>
        <dbReference type="SAM" id="Phobius"/>
    </source>
</evidence>
<evidence type="ECO:0000313" key="3">
    <source>
        <dbReference type="Proteomes" id="UP000618733"/>
    </source>
</evidence>
<keyword evidence="1" id="KW-0812">Transmembrane</keyword>
<dbReference type="Proteomes" id="UP000618733">
    <property type="component" value="Unassembled WGS sequence"/>
</dbReference>
<reference evidence="2" key="1">
    <citation type="submission" date="2020-12" db="EMBL/GenBank/DDBJ databases">
        <title>Leucobacter sp. CAS2, isolated from Chromium sludge.</title>
        <authorList>
            <person name="Xu Z."/>
        </authorList>
    </citation>
    <scope>NUCLEOTIDE SEQUENCE</scope>
    <source>
        <strain evidence="2">CSA2</strain>
    </source>
</reference>
<keyword evidence="3" id="KW-1185">Reference proteome</keyword>
<name>A0A934UYD2_9MICO</name>
<dbReference type="RefSeq" id="WP_200132910.1">
    <property type="nucleotide sequence ID" value="NZ_JAEHOI010000011.1"/>
</dbReference>
<organism evidence="2 3">
    <name type="scientific">Leucobacter edaphi</name>
    <dbReference type="NCBI Taxonomy" id="2796472"/>
    <lineage>
        <taxon>Bacteria</taxon>
        <taxon>Bacillati</taxon>
        <taxon>Actinomycetota</taxon>
        <taxon>Actinomycetes</taxon>
        <taxon>Micrococcales</taxon>
        <taxon>Microbacteriaceae</taxon>
        <taxon>Leucobacter</taxon>
    </lineage>
</organism>
<feature type="transmembrane region" description="Helical" evidence="1">
    <location>
        <begin position="85"/>
        <end position="107"/>
    </location>
</feature>
<dbReference type="InterPro" id="IPR025058">
    <property type="entry name" value="DUF3995"/>
</dbReference>
<feature type="transmembrane region" description="Helical" evidence="1">
    <location>
        <begin position="49"/>
        <end position="73"/>
    </location>
</feature>